<dbReference type="Pfam" id="PF02896">
    <property type="entry name" value="PEP-utilizers_C"/>
    <property type="match status" value="1"/>
</dbReference>
<evidence type="ECO:0000256" key="1">
    <source>
        <dbReference type="ARBA" id="ARBA00000683"/>
    </source>
</evidence>
<comment type="catalytic activity">
    <reaction evidence="1">
        <text>L-histidyl-[protein] + phosphoenolpyruvate = N(pros)-phospho-L-histidyl-[protein] + pyruvate</text>
        <dbReference type="Rhea" id="RHEA:23880"/>
        <dbReference type="Rhea" id="RHEA-COMP:9745"/>
        <dbReference type="Rhea" id="RHEA-COMP:9746"/>
        <dbReference type="ChEBI" id="CHEBI:15361"/>
        <dbReference type="ChEBI" id="CHEBI:29979"/>
        <dbReference type="ChEBI" id="CHEBI:58702"/>
        <dbReference type="ChEBI" id="CHEBI:64837"/>
        <dbReference type="EC" id="2.7.3.9"/>
    </reaction>
</comment>
<comment type="function">
    <text evidence="4">General (non sugar-specific) component of the phosphoenolpyruvate-dependent sugar phosphotransferase system (sugar PTS). This major carbohydrate active-transport system catalyzes the phosphorylation of incoming sugar substrates concomitantly with their translocation across the cell membrane. The phosphoryl group from phosphoenolpyruvate (PEP) is transferred to the phosphoryl carrier protein HPr by enzyme I. Phospho-HPr then transfers it to the PTS EIIA domain.</text>
</comment>
<dbReference type="PROSITE" id="PS00369">
    <property type="entry name" value="PTS_HPR_HIS"/>
    <property type="match status" value="1"/>
</dbReference>
<dbReference type="InterPro" id="IPR036618">
    <property type="entry name" value="PtsI_HPr-bd_sf"/>
</dbReference>
<evidence type="ECO:0000256" key="19">
    <source>
        <dbReference type="SAM" id="MobiDB-lite"/>
    </source>
</evidence>
<keyword evidence="22" id="KW-1185">Reference proteome</keyword>
<comment type="subcellular location">
    <subcellularLocation>
        <location evidence="5">Cytoplasm</location>
    </subcellularLocation>
</comment>
<dbReference type="InterPro" id="IPR008731">
    <property type="entry name" value="PTS_EIN"/>
</dbReference>
<dbReference type="Gene3D" id="3.30.1340.10">
    <property type="entry name" value="HPr-like"/>
    <property type="match status" value="1"/>
</dbReference>
<comment type="similarity">
    <text evidence="6">Belongs to the PEP-utilizing enzyme family.</text>
</comment>
<evidence type="ECO:0000256" key="14">
    <source>
        <dbReference type="ARBA" id="ARBA00022683"/>
    </source>
</evidence>
<sequence length="706" mass="70509">MRGIGASEGCALGPVHHVDRSIAEPPAAKRPSGSDPAAEVTRFTEAAGTVAAALETAAASASGEAAEILSATAQMASDPALATAAAALIRDEDLTAERAAWVAAGQLRERLERLGGYLGERAVDVADVRDRIIASLRGEESSLDSPDEPFVLVAASLSPADTADLDTALVLALVTVQGGPQSHSAILARALGIPAVVGTDPAITELAAGTEVFVDGTAGIITTDPGDEEKDRAAQWQASRAEASAFSGRGALACGHRVQLLANIGSAADAEAAAQAGAEGVGLLRTEFLFLDRADEPSVEEQAEVYAAIFARFPHQPVVIRTLDAGSDKPMPFITAAQRSDAQRSAAGSQVSEPNPALGMRGFRTHSFAPEVLERQLQAIAQAAEHSEAEVKVMTPMITTAEEAARFAELVADAGLQSAGIMVETPAAALCAGATLAPVAFASIGTNDLTQYTLAFDRELPDYGGLQSAAHPAVLSLIGATVRGAEQAEAQADDGAQRTVGVCGEAAADPRLAVILAGLGVTSLSMSAPALGRVAAQLSEVTLAEARAAAAAALDGSVVTAAVAAPAAVTDSGTADSEAAGSSADAEAPAATGTEAAQAPTASGAEAAQATAASGAEEAEVRRTIEVTAPTGLHARPAAVLAKALKALDARVQITHAGSGSTADGGSVMEMMALGADPGDTIEVHATGPAAAEAVDAVEAAATGDA</sequence>
<dbReference type="Proteomes" id="UP000651517">
    <property type="component" value="Unassembled WGS sequence"/>
</dbReference>
<dbReference type="InterPro" id="IPR000032">
    <property type="entry name" value="HPr-like"/>
</dbReference>
<dbReference type="SUPFAM" id="SSF52009">
    <property type="entry name" value="Phosphohistidine domain"/>
    <property type="match status" value="1"/>
</dbReference>
<dbReference type="InterPro" id="IPR001020">
    <property type="entry name" value="PTS_HPr_His_P_site"/>
</dbReference>
<name>A0ABR8WVQ1_9MICO</name>
<protein>
    <recommendedName>
        <fullName evidence="9">Phosphocarrier protein HPr</fullName>
        <ecNumber evidence="7">2.7.3.9</ecNumber>
    </recommendedName>
    <alternativeName>
        <fullName evidence="8">Phosphoenolpyruvate-protein phosphotransferase</fullName>
    </alternativeName>
    <alternativeName>
        <fullName evidence="18">Phosphotransferase system, enzyme I</fullName>
    </alternativeName>
</protein>
<feature type="compositionally biased region" description="Low complexity" evidence="19">
    <location>
        <begin position="337"/>
        <end position="350"/>
    </location>
</feature>
<dbReference type="Pfam" id="PF05524">
    <property type="entry name" value="PEP-utilisers_N"/>
    <property type="match status" value="1"/>
</dbReference>
<dbReference type="InterPro" id="IPR000121">
    <property type="entry name" value="PEP_util_C"/>
</dbReference>
<evidence type="ECO:0000256" key="12">
    <source>
        <dbReference type="ARBA" id="ARBA00022597"/>
    </source>
</evidence>
<dbReference type="SUPFAM" id="SSF47831">
    <property type="entry name" value="Enzyme I of the PEP:sugar phosphotransferase system HPr-binding (sub)domain"/>
    <property type="match status" value="1"/>
</dbReference>
<evidence type="ECO:0000259" key="20">
    <source>
        <dbReference type="PROSITE" id="PS51350"/>
    </source>
</evidence>
<dbReference type="InterPro" id="IPR050499">
    <property type="entry name" value="PEP-utilizing_PTS_enzyme"/>
</dbReference>
<feature type="region of interest" description="Disordered" evidence="19">
    <location>
        <begin position="20"/>
        <end position="39"/>
    </location>
</feature>
<dbReference type="NCBIfam" id="TIGR01003">
    <property type="entry name" value="PTS_HPr_family"/>
    <property type="match status" value="1"/>
</dbReference>
<dbReference type="RefSeq" id="WP_191726443.1">
    <property type="nucleotide sequence ID" value="NZ_JACSPY010000008.1"/>
</dbReference>
<evidence type="ECO:0000313" key="22">
    <source>
        <dbReference type="Proteomes" id="UP000651517"/>
    </source>
</evidence>
<dbReference type="InterPro" id="IPR006318">
    <property type="entry name" value="PTS_EI-like"/>
</dbReference>
<keyword evidence="13 21" id="KW-0808">Transferase</keyword>
<evidence type="ECO:0000256" key="16">
    <source>
        <dbReference type="ARBA" id="ARBA00022777"/>
    </source>
</evidence>
<dbReference type="Gene3D" id="1.10.274.10">
    <property type="entry name" value="PtsI, HPr-binding domain"/>
    <property type="match status" value="1"/>
</dbReference>
<evidence type="ECO:0000256" key="11">
    <source>
        <dbReference type="ARBA" id="ARBA00022490"/>
    </source>
</evidence>
<evidence type="ECO:0000256" key="18">
    <source>
        <dbReference type="ARBA" id="ARBA00033235"/>
    </source>
</evidence>
<comment type="cofactor">
    <cofactor evidence="2">
        <name>Mg(2+)</name>
        <dbReference type="ChEBI" id="CHEBI:18420"/>
    </cofactor>
</comment>
<dbReference type="InterPro" id="IPR040442">
    <property type="entry name" value="Pyrv_kinase-like_dom_sf"/>
</dbReference>
<dbReference type="PANTHER" id="PTHR46244">
    <property type="entry name" value="PHOSPHOENOLPYRUVATE-PROTEIN PHOSPHOTRANSFERASE"/>
    <property type="match status" value="1"/>
</dbReference>
<dbReference type="Pfam" id="PF00381">
    <property type="entry name" value="PTS-HPr"/>
    <property type="match status" value="1"/>
</dbReference>
<evidence type="ECO:0000256" key="9">
    <source>
        <dbReference type="ARBA" id="ARBA00020422"/>
    </source>
</evidence>
<feature type="compositionally biased region" description="Low complexity" evidence="19">
    <location>
        <begin position="571"/>
        <end position="616"/>
    </location>
</feature>
<dbReference type="EC" id="2.7.3.9" evidence="7"/>
<evidence type="ECO:0000256" key="15">
    <source>
        <dbReference type="ARBA" id="ARBA00022723"/>
    </source>
</evidence>
<keyword evidence="16" id="KW-0418">Kinase</keyword>
<feature type="region of interest" description="Disordered" evidence="19">
    <location>
        <begin position="571"/>
        <end position="619"/>
    </location>
</feature>
<keyword evidence="10" id="KW-0813">Transport</keyword>
<dbReference type="PRINTS" id="PR01736">
    <property type="entry name" value="PHPHTRNFRASE"/>
</dbReference>
<keyword evidence="12" id="KW-0762">Sugar transport</keyword>
<dbReference type="NCBIfam" id="TIGR01417">
    <property type="entry name" value="PTS_I_fam"/>
    <property type="match status" value="1"/>
</dbReference>
<evidence type="ECO:0000256" key="13">
    <source>
        <dbReference type="ARBA" id="ARBA00022679"/>
    </source>
</evidence>
<evidence type="ECO:0000256" key="8">
    <source>
        <dbReference type="ARBA" id="ARBA00016544"/>
    </source>
</evidence>
<evidence type="ECO:0000256" key="17">
    <source>
        <dbReference type="ARBA" id="ARBA00022842"/>
    </source>
</evidence>
<keyword evidence="17" id="KW-0460">Magnesium</keyword>
<dbReference type="Gene3D" id="3.50.30.10">
    <property type="entry name" value="Phosphohistidine domain"/>
    <property type="match status" value="1"/>
</dbReference>
<comment type="function">
    <text evidence="3">General (non sugar-specific) component of the phosphoenolpyruvate-dependent sugar phosphotransferase system (sugar PTS). This major carbohydrate active-transport system catalyzes the phosphorylation of incoming sugar substrates concomitantly with their translocation across the cell membrane. Enzyme I transfers the phosphoryl group from phosphoenolpyruvate (PEP) to the phosphoryl carrier protein (HPr).</text>
</comment>
<feature type="domain" description="HPr" evidence="20">
    <location>
        <begin position="620"/>
        <end position="706"/>
    </location>
</feature>
<gene>
    <name evidence="21" type="primary">ptsP</name>
    <name evidence="21" type="ORF">H9634_09605</name>
</gene>
<dbReference type="PRINTS" id="PR00107">
    <property type="entry name" value="PHOSPHOCPHPR"/>
</dbReference>
<evidence type="ECO:0000256" key="7">
    <source>
        <dbReference type="ARBA" id="ARBA00012232"/>
    </source>
</evidence>
<dbReference type="CDD" id="cd00367">
    <property type="entry name" value="PTS-HPr_like"/>
    <property type="match status" value="1"/>
</dbReference>
<dbReference type="SUPFAM" id="SSF51621">
    <property type="entry name" value="Phosphoenolpyruvate/pyruvate domain"/>
    <property type="match status" value="1"/>
</dbReference>
<dbReference type="InterPro" id="IPR036637">
    <property type="entry name" value="Phosphohistidine_dom_sf"/>
</dbReference>
<proteinExistence type="inferred from homology"/>
<accession>A0ABR8WVQ1</accession>
<dbReference type="InterPro" id="IPR008279">
    <property type="entry name" value="PEP-util_enz_mobile_dom"/>
</dbReference>
<dbReference type="PANTHER" id="PTHR46244:SF3">
    <property type="entry name" value="PHOSPHOENOLPYRUVATE-PROTEIN PHOSPHOTRANSFERASE"/>
    <property type="match status" value="1"/>
</dbReference>
<evidence type="ECO:0000256" key="4">
    <source>
        <dbReference type="ARBA" id="ARBA00003681"/>
    </source>
</evidence>
<evidence type="ECO:0000256" key="10">
    <source>
        <dbReference type="ARBA" id="ARBA00022448"/>
    </source>
</evidence>
<feature type="region of interest" description="Disordered" evidence="19">
    <location>
        <begin position="337"/>
        <end position="356"/>
    </location>
</feature>
<dbReference type="SUPFAM" id="SSF55594">
    <property type="entry name" value="HPr-like"/>
    <property type="match status" value="1"/>
</dbReference>
<evidence type="ECO:0000256" key="3">
    <source>
        <dbReference type="ARBA" id="ARBA00002728"/>
    </source>
</evidence>
<organism evidence="21 22">
    <name type="scientific">Brevibacterium gallinarum</name>
    <dbReference type="NCBI Taxonomy" id="2762220"/>
    <lineage>
        <taxon>Bacteria</taxon>
        <taxon>Bacillati</taxon>
        <taxon>Actinomycetota</taxon>
        <taxon>Actinomycetes</taxon>
        <taxon>Micrococcales</taxon>
        <taxon>Brevibacteriaceae</taxon>
        <taxon>Brevibacterium</taxon>
    </lineage>
</organism>
<reference evidence="21 22" key="1">
    <citation type="submission" date="2020-08" db="EMBL/GenBank/DDBJ databases">
        <title>A Genomic Blueprint of the Chicken Gut Microbiome.</title>
        <authorList>
            <person name="Gilroy R."/>
            <person name="Ravi A."/>
            <person name="Getino M."/>
            <person name="Pursley I."/>
            <person name="Horton D.L."/>
            <person name="Alikhan N.-F."/>
            <person name="Baker D."/>
            <person name="Gharbi K."/>
            <person name="Hall N."/>
            <person name="Watson M."/>
            <person name="Adriaenssens E.M."/>
            <person name="Foster-Nyarko E."/>
            <person name="Jarju S."/>
            <person name="Secka A."/>
            <person name="Antonio M."/>
            <person name="Oren A."/>
            <person name="Chaudhuri R."/>
            <person name="La Ragione R.M."/>
            <person name="Hildebrand F."/>
            <person name="Pallen M.J."/>
        </authorList>
    </citation>
    <scope>NUCLEOTIDE SEQUENCE [LARGE SCALE GENOMIC DNA]</scope>
    <source>
        <strain evidence="21 22">Re57</strain>
    </source>
</reference>
<keyword evidence="11" id="KW-0963">Cytoplasm</keyword>
<comment type="caution">
    <text evidence="21">The sequence shown here is derived from an EMBL/GenBank/DDBJ whole genome shotgun (WGS) entry which is preliminary data.</text>
</comment>
<dbReference type="PROSITE" id="PS51350">
    <property type="entry name" value="PTS_HPR_DOM"/>
    <property type="match status" value="1"/>
</dbReference>
<dbReference type="GO" id="GO:0008965">
    <property type="term" value="F:phosphoenolpyruvate-protein phosphotransferase activity"/>
    <property type="evidence" value="ECO:0007669"/>
    <property type="project" value="UniProtKB-EC"/>
</dbReference>
<keyword evidence="15" id="KW-0479">Metal-binding</keyword>
<evidence type="ECO:0000256" key="6">
    <source>
        <dbReference type="ARBA" id="ARBA00007837"/>
    </source>
</evidence>
<evidence type="ECO:0000256" key="2">
    <source>
        <dbReference type="ARBA" id="ARBA00001946"/>
    </source>
</evidence>
<dbReference type="EMBL" id="JACSPY010000008">
    <property type="protein sequence ID" value="MBD8021033.1"/>
    <property type="molecule type" value="Genomic_DNA"/>
</dbReference>
<dbReference type="Gene3D" id="3.20.20.60">
    <property type="entry name" value="Phosphoenolpyruvate-binding domains"/>
    <property type="match status" value="1"/>
</dbReference>
<evidence type="ECO:0000313" key="21">
    <source>
        <dbReference type="EMBL" id="MBD8021033.1"/>
    </source>
</evidence>
<dbReference type="InterPro" id="IPR015813">
    <property type="entry name" value="Pyrv/PenolPyrv_kinase-like_dom"/>
</dbReference>
<keyword evidence="14" id="KW-0598">Phosphotransferase system</keyword>
<dbReference type="InterPro" id="IPR035895">
    <property type="entry name" value="HPr-like_sf"/>
</dbReference>
<evidence type="ECO:0000256" key="5">
    <source>
        <dbReference type="ARBA" id="ARBA00004496"/>
    </source>
</evidence>
<dbReference type="Pfam" id="PF00391">
    <property type="entry name" value="PEP-utilizers"/>
    <property type="match status" value="1"/>
</dbReference>